<dbReference type="GO" id="GO:0003723">
    <property type="term" value="F:RNA binding"/>
    <property type="evidence" value="ECO:0007669"/>
    <property type="project" value="InterPro"/>
</dbReference>
<dbReference type="Pfam" id="PF09704">
    <property type="entry name" value="Cas_Cas5d"/>
    <property type="match status" value="1"/>
</dbReference>
<comment type="caution">
    <text evidence="2">The sequence shown here is derived from an EMBL/GenBank/DDBJ whole genome shotgun (WGS) entry which is preliminary data.</text>
</comment>
<organism evidence="2 3">
    <name type="scientific">Tenebrionibacter intestinalis</name>
    <dbReference type="NCBI Taxonomy" id="2799638"/>
    <lineage>
        <taxon>Bacteria</taxon>
        <taxon>Pseudomonadati</taxon>
        <taxon>Pseudomonadota</taxon>
        <taxon>Gammaproteobacteria</taxon>
        <taxon>Enterobacterales</taxon>
        <taxon>Enterobacteriaceae</taxon>
        <taxon>Tenebrionibacter/Tenebrionicola group</taxon>
        <taxon>Tenebrionibacter</taxon>
    </lineage>
</organism>
<dbReference type="NCBIfam" id="TIGR01868">
    <property type="entry name" value="casD_Cas5e"/>
    <property type="match status" value="1"/>
</dbReference>
<gene>
    <name evidence="2" type="primary">cas5e</name>
    <name evidence="2" type="ORF">JJB97_11475</name>
</gene>
<dbReference type="CDD" id="cd09756">
    <property type="entry name" value="Cas5_I-E"/>
    <property type="match status" value="1"/>
</dbReference>
<evidence type="ECO:0000256" key="1">
    <source>
        <dbReference type="ARBA" id="ARBA00023118"/>
    </source>
</evidence>
<keyword evidence="1" id="KW-0051">Antiviral defense</keyword>
<evidence type="ECO:0000313" key="2">
    <source>
        <dbReference type="EMBL" id="MBK4715935.1"/>
    </source>
</evidence>
<dbReference type="InterPro" id="IPR021124">
    <property type="entry name" value="CRISPR-assoc_prot_Cas5"/>
</dbReference>
<dbReference type="Proteomes" id="UP000659047">
    <property type="component" value="Unassembled WGS sequence"/>
</dbReference>
<keyword evidence="3" id="KW-1185">Reference proteome</keyword>
<dbReference type="Gene3D" id="3.30.70.2660">
    <property type="match status" value="1"/>
</dbReference>
<sequence>MTQYLVFQLYAPLASWGLEATGEMRHSSAVPGRSALLGLLAAAVGIRRDEEQRLNAFNQHYYFAVCPRFSQQTRLRDYHTVSMPRENRKRFYATRRDELLLAPQEVGTVVTLREYYGDAYYHVAVRATPQAPLSLQALQTALQKPHFPLYMGRKACPLSLPLFPYLATGSLAHVMAQAGQRLPAPKDDAIAPIVEASAECYWDDPDETSIPAHEQRMCSDNPLSRKRWQFGERVCYVGTLPVEGG</sequence>
<dbReference type="AlphaFoldDB" id="A0A8K0XWX2"/>
<dbReference type="EMBL" id="JAEPBH010000028">
    <property type="protein sequence ID" value="MBK4715935.1"/>
    <property type="molecule type" value="Genomic_DNA"/>
</dbReference>
<protein>
    <submittedName>
        <fullName evidence="2">Type I-E CRISPR-associated protein Cas5/CasD</fullName>
    </submittedName>
</protein>
<name>A0A8K0XWX2_9ENTR</name>
<dbReference type="RefSeq" id="WP_238714159.1">
    <property type="nucleotide sequence ID" value="NZ_JAEPBH010000028.1"/>
</dbReference>
<dbReference type="GO" id="GO:0043571">
    <property type="term" value="P:maintenance of CRISPR repeat elements"/>
    <property type="evidence" value="ECO:0007669"/>
    <property type="project" value="InterPro"/>
</dbReference>
<accession>A0A8K0XWX2</accession>
<dbReference type="InterPro" id="IPR013422">
    <property type="entry name" value="CRISPR-assoc_prot_Cas5_N"/>
</dbReference>
<reference evidence="2" key="1">
    <citation type="submission" date="2021-01" db="EMBL/GenBank/DDBJ databases">
        <title>Intestinitalea alba gen. nov., sp. nov., a novel genus of the family Enterobacteriaceae, isolated from the gut of the plastic-eating mealworm Tenebrio molitor L.</title>
        <authorList>
            <person name="Yang Y."/>
        </authorList>
    </citation>
    <scope>NUCLEOTIDE SEQUENCE</scope>
    <source>
        <strain evidence="2">BIT-L3</strain>
    </source>
</reference>
<evidence type="ECO:0000313" key="3">
    <source>
        <dbReference type="Proteomes" id="UP000659047"/>
    </source>
</evidence>
<dbReference type="InterPro" id="IPR010147">
    <property type="entry name" value="CRISPR-assoc_prot_CasD"/>
</dbReference>
<proteinExistence type="predicted"/>
<dbReference type="GO" id="GO:0051607">
    <property type="term" value="P:defense response to virus"/>
    <property type="evidence" value="ECO:0007669"/>
    <property type="project" value="UniProtKB-KW"/>
</dbReference>
<dbReference type="NCBIfam" id="TIGR02593">
    <property type="entry name" value="CRISPR_cas5"/>
    <property type="match status" value="1"/>
</dbReference>